<dbReference type="HOGENOM" id="CLU_079558_0_0_10"/>
<dbReference type="SUPFAM" id="SSF50998">
    <property type="entry name" value="Quinoprotein alcohol dehydrogenase-like"/>
    <property type="match status" value="1"/>
</dbReference>
<dbReference type="InterPro" id="IPR015943">
    <property type="entry name" value="WD40/YVTN_repeat-like_dom_sf"/>
</dbReference>
<protein>
    <submittedName>
        <fullName evidence="1">Uncharacterized protein</fullName>
    </submittedName>
</protein>
<evidence type="ECO:0000313" key="2">
    <source>
        <dbReference type="Proteomes" id="UP000003741"/>
    </source>
</evidence>
<dbReference type="EMBL" id="AGXG01000063">
    <property type="protein sequence ID" value="EIY30380.1"/>
    <property type="molecule type" value="Genomic_DNA"/>
</dbReference>
<dbReference type="InterPro" id="IPR011047">
    <property type="entry name" value="Quinoprotein_ADH-like_sf"/>
</dbReference>
<comment type="caution">
    <text evidence="1">The sequence shown here is derived from an EMBL/GenBank/DDBJ whole genome shotgun (WGS) entry which is preliminary data.</text>
</comment>
<dbReference type="Proteomes" id="UP000003741">
    <property type="component" value="Unassembled WGS sequence"/>
</dbReference>
<proteinExistence type="predicted"/>
<dbReference type="PATRIC" id="fig|997874.3.peg.2868"/>
<evidence type="ECO:0000313" key="1">
    <source>
        <dbReference type="EMBL" id="EIY30380.1"/>
    </source>
</evidence>
<accession>I8VVB9</accession>
<reference evidence="1 2" key="1">
    <citation type="submission" date="2012-02" db="EMBL/GenBank/DDBJ databases">
        <title>The Genome Sequence of Bacteroides cellulosilyticus CL02T12C19.</title>
        <authorList>
            <consortium name="The Broad Institute Genome Sequencing Platform"/>
            <person name="Earl A."/>
            <person name="Ward D."/>
            <person name="Feldgarden M."/>
            <person name="Gevers D."/>
            <person name="Zitomersky N.L."/>
            <person name="Coyne M.J."/>
            <person name="Comstock L.E."/>
            <person name="Young S.K."/>
            <person name="Zeng Q."/>
            <person name="Gargeya S."/>
            <person name="Fitzgerald M."/>
            <person name="Haas B."/>
            <person name="Abouelleil A."/>
            <person name="Alvarado L."/>
            <person name="Arachchi H.M."/>
            <person name="Berlin A."/>
            <person name="Chapman S.B."/>
            <person name="Gearin G."/>
            <person name="Goldberg J."/>
            <person name="Griggs A."/>
            <person name="Gujja S."/>
            <person name="Hansen M."/>
            <person name="Heiman D."/>
            <person name="Howarth C."/>
            <person name="Larimer J."/>
            <person name="Lui A."/>
            <person name="MacDonald P.J.P."/>
            <person name="McCowen C."/>
            <person name="Montmayeur A."/>
            <person name="Murphy C."/>
            <person name="Neiman D."/>
            <person name="Pearson M."/>
            <person name="Priest M."/>
            <person name="Roberts A."/>
            <person name="Saif S."/>
            <person name="Shea T."/>
            <person name="Sisk P."/>
            <person name="Stolte C."/>
            <person name="Sykes S."/>
            <person name="Wortman J."/>
            <person name="Nusbaum C."/>
            <person name="Birren B."/>
        </authorList>
    </citation>
    <scope>NUCLEOTIDE SEQUENCE [LARGE SCALE GENOMIC DNA]</scope>
    <source>
        <strain evidence="1 2">CL02T12C19</strain>
    </source>
</reference>
<organism evidence="1 2">
    <name type="scientific">Bacteroides cellulosilyticus CL02T12C19</name>
    <dbReference type="NCBI Taxonomy" id="997874"/>
    <lineage>
        <taxon>Bacteria</taxon>
        <taxon>Pseudomonadati</taxon>
        <taxon>Bacteroidota</taxon>
        <taxon>Bacteroidia</taxon>
        <taxon>Bacteroidales</taxon>
        <taxon>Bacteroidaceae</taxon>
        <taxon>Bacteroides</taxon>
    </lineage>
</organism>
<gene>
    <name evidence="1" type="ORF">HMPREF1062_02797</name>
</gene>
<sequence length="304" mass="34895">MTRVRNMGRILSAFLMLGISSMCGAQIYKYLGIEDGLSNRRIYRIQKDGRGYMWFLTQEGMDRYDGKRIRHYTVLDGNLKVAPQVNLNWLYTDTENTLWVVGRKGRIFHYDTLHDRFRMVYRIPGLQDDFATGMLCYAYMDRGDRIWLCQGDHIIRYDTRTGIAQRLVSRLRGDITAISETDGTNLFIGTVNGLFPVRERDGVLEALADTDSIRTPVSELYYHPGSKKLFVGTFRKGILVYGVSAGSTLRNVAVNRITPLNDRELLIATGGRGGIQDGYGLASAQTLYNRRLRQPQRHERRQYQ</sequence>
<dbReference type="AlphaFoldDB" id="I8VVB9"/>
<keyword evidence="2" id="KW-1185">Reference proteome</keyword>
<dbReference type="Gene3D" id="2.130.10.10">
    <property type="entry name" value="YVTN repeat-like/Quinoprotein amine dehydrogenase"/>
    <property type="match status" value="1"/>
</dbReference>
<name>I8VVB9_9BACE</name>